<protein>
    <recommendedName>
        <fullName evidence="3">Conserved oligomeric Golgi complex subunit 4</fullName>
    </recommendedName>
    <alternativeName>
        <fullName evidence="8">Component of oligomeric Golgi complex 4</fullName>
    </alternativeName>
</protein>
<dbReference type="Pfam" id="PF20662">
    <property type="entry name" value="COG4_C"/>
    <property type="match status" value="1"/>
</dbReference>
<dbReference type="InterPro" id="IPR013167">
    <property type="entry name" value="COG4_M"/>
</dbReference>
<keyword evidence="7" id="KW-0472">Membrane</keyword>
<comment type="similarity">
    <text evidence="2">Belongs to the COG4 family.</text>
</comment>
<evidence type="ECO:0000256" key="2">
    <source>
        <dbReference type="ARBA" id="ARBA00009215"/>
    </source>
</evidence>
<evidence type="ECO:0000259" key="9">
    <source>
        <dbReference type="SMART" id="SM00762"/>
    </source>
</evidence>
<keyword evidence="4" id="KW-0813">Transport</keyword>
<dbReference type="SMART" id="SM00762">
    <property type="entry name" value="Cog4"/>
    <property type="match status" value="1"/>
</dbReference>
<comment type="subcellular location">
    <subcellularLocation>
        <location evidence="1">Golgi apparatus membrane</location>
        <topology evidence="1">Peripheral membrane protein</topology>
    </subcellularLocation>
</comment>
<evidence type="ECO:0000256" key="1">
    <source>
        <dbReference type="ARBA" id="ARBA00004395"/>
    </source>
</evidence>
<name>A0A6G1GRK6_9PEZI</name>
<evidence type="ECO:0000256" key="6">
    <source>
        <dbReference type="ARBA" id="ARBA00023034"/>
    </source>
</evidence>
<keyword evidence="6" id="KW-0333">Golgi apparatus</keyword>
<dbReference type="GO" id="GO:0015031">
    <property type="term" value="P:protein transport"/>
    <property type="evidence" value="ECO:0007669"/>
    <property type="project" value="UniProtKB-KW"/>
</dbReference>
<organism evidence="10 11">
    <name type="scientific">Aulographum hederae CBS 113979</name>
    <dbReference type="NCBI Taxonomy" id="1176131"/>
    <lineage>
        <taxon>Eukaryota</taxon>
        <taxon>Fungi</taxon>
        <taxon>Dikarya</taxon>
        <taxon>Ascomycota</taxon>
        <taxon>Pezizomycotina</taxon>
        <taxon>Dothideomycetes</taxon>
        <taxon>Pleosporomycetidae</taxon>
        <taxon>Aulographales</taxon>
        <taxon>Aulographaceae</taxon>
    </lineage>
</organism>
<feature type="domain" description="COG4 transport protein middle alpha-helical bundle" evidence="9">
    <location>
        <begin position="183"/>
        <end position="527"/>
    </location>
</feature>
<evidence type="ECO:0000313" key="11">
    <source>
        <dbReference type="Proteomes" id="UP000800041"/>
    </source>
</evidence>
<dbReference type="Pfam" id="PF08318">
    <property type="entry name" value="COG4_m"/>
    <property type="match status" value="1"/>
</dbReference>
<evidence type="ECO:0000313" key="10">
    <source>
        <dbReference type="EMBL" id="KAF1983571.1"/>
    </source>
</evidence>
<dbReference type="OrthoDB" id="47059at2759"/>
<evidence type="ECO:0000256" key="7">
    <source>
        <dbReference type="ARBA" id="ARBA00023136"/>
    </source>
</evidence>
<reference evidence="10" key="1">
    <citation type="journal article" date="2020" name="Stud. Mycol.">
        <title>101 Dothideomycetes genomes: a test case for predicting lifestyles and emergence of pathogens.</title>
        <authorList>
            <person name="Haridas S."/>
            <person name="Albert R."/>
            <person name="Binder M."/>
            <person name="Bloem J."/>
            <person name="Labutti K."/>
            <person name="Salamov A."/>
            <person name="Andreopoulos B."/>
            <person name="Baker S."/>
            <person name="Barry K."/>
            <person name="Bills G."/>
            <person name="Bluhm B."/>
            <person name="Cannon C."/>
            <person name="Castanera R."/>
            <person name="Culley D."/>
            <person name="Daum C."/>
            <person name="Ezra D."/>
            <person name="Gonzalez J."/>
            <person name="Henrissat B."/>
            <person name="Kuo A."/>
            <person name="Liang C."/>
            <person name="Lipzen A."/>
            <person name="Lutzoni F."/>
            <person name="Magnuson J."/>
            <person name="Mondo S."/>
            <person name="Nolan M."/>
            <person name="Ohm R."/>
            <person name="Pangilinan J."/>
            <person name="Park H.-J."/>
            <person name="Ramirez L."/>
            <person name="Alfaro M."/>
            <person name="Sun H."/>
            <person name="Tritt A."/>
            <person name="Yoshinaga Y."/>
            <person name="Zwiers L.-H."/>
            <person name="Turgeon B."/>
            <person name="Goodwin S."/>
            <person name="Spatafora J."/>
            <person name="Crous P."/>
            <person name="Grigoriev I."/>
        </authorList>
    </citation>
    <scope>NUCLEOTIDE SEQUENCE</scope>
    <source>
        <strain evidence="10">CBS 113979</strain>
    </source>
</reference>
<dbReference type="Gene3D" id="1.20.58.1970">
    <property type="match status" value="1"/>
</dbReference>
<dbReference type="InterPro" id="IPR048680">
    <property type="entry name" value="COG4_N"/>
</dbReference>
<dbReference type="GO" id="GO:0000139">
    <property type="term" value="C:Golgi membrane"/>
    <property type="evidence" value="ECO:0007669"/>
    <property type="project" value="UniProtKB-SubCell"/>
</dbReference>
<dbReference type="PANTHER" id="PTHR24016:SF0">
    <property type="entry name" value="CONSERVED OLIGOMERIC GOLGI COMPLEX SUBUNIT 4"/>
    <property type="match status" value="1"/>
</dbReference>
<dbReference type="InterPro" id="IPR048682">
    <property type="entry name" value="COG4"/>
</dbReference>
<evidence type="ECO:0000256" key="5">
    <source>
        <dbReference type="ARBA" id="ARBA00022927"/>
    </source>
</evidence>
<accession>A0A6G1GRK6</accession>
<dbReference type="Proteomes" id="UP000800041">
    <property type="component" value="Unassembled WGS sequence"/>
</dbReference>
<evidence type="ECO:0000256" key="4">
    <source>
        <dbReference type="ARBA" id="ARBA00022448"/>
    </source>
</evidence>
<keyword evidence="11" id="KW-1185">Reference proteome</keyword>
<gene>
    <name evidence="10" type="ORF">K402DRAFT_465934</name>
</gene>
<dbReference type="InterPro" id="IPR048684">
    <property type="entry name" value="COG4_C"/>
</dbReference>
<dbReference type="PANTHER" id="PTHR24016">
    <property type="entry name" value="CONSERVED OLIGOMERIC GOLGI COMPLEX SUBUNIT 4"/>
    <property type="match status" value="1"/>
</dbReference>
<keyword evidence="5" id="KW-0653">Protein transport</keyword>
<proteinExistence type="inferred from homology"/>
<sequence length="800" mass="87641">MKMTTQFMAHDDHLEAPGSHQDIFSATSVAEIKATLANLNRREALVTGRLNSLVASQKDLSRELGRLDLLRAQLGTQVVNTRAISNGMLSDAAGTAHRISGAVKRLDQEQANVKATLDVVEQVAELKACVLGVHGSMGAPQDWETAAGYLNRASTIPADVIDGTFAEEIVPTAEVPDPPRVTLDHAAESLCALFLREFEKATKDADGARVTRFFKLFPLIGRSDVGLDAYGRYVCHGVAARARTNLNTSSARKEGYFYANTLTKLFEHIAQIVDGHLPLVERHYGPGMMVKVIERLQIEADVQGGIVLDTWSEDRVIDRKLTDIKSYAFSFLVQSFLPAQKPAAGTPRSMSPAKGVSAAAARNSEDEGVNMKEVDALLGETAVMLGRWALYTRFLASKSMPPEISSSNGITPMTMPPYLATSMLQKKVSNLLIEPFNTMSTFYFRRSVEKAFQLDESPSDLTLNPTKPLGASPPFVTSAVDDVMYIVAQVVQRTLATSQRAVVTNVIPTLARVLGSDFIGMIQRKMRDESYPKAAIAGSLPPEDKIIAFLVLCNNLDIATDYIHRIVSQHLGSSQQNPHDQNPPTSLADTFPFNHDAQVVSNSLSAMESSFAAKSSDLLSDGIQVLFHQVMKPRMRHILSETFRDIDYAPDPSDTAEDSKDDPTDGDVVKARFERGWLALTKPLKRILTPSNFERLLTESTRYLSKALENRIWGLYGKISEFGAVRLERDVGGLVQAAVAGGRYGLRDAFARCVQVTLVLNLEAEEWEELVAGEVGDDGMSWVLDEGERRRARGLLGGRG</sequence>
<dbReference type="Pfam" id="PF20663">
    <property type="entry name" value="COG4_N"/>
    <property type="match status" value="1"/>
</dbReference>
<dbReference type="EMBL" id="ML977174">
    <property type="protein sequence ID" value="KAF1983571.1"/>
    <property type="molecule type" value="Genomic_DNA"/>
</dbReference>
<evidence type="ECO:0000256" key="8">
    <source>
        <dbReference type="ARBA" id="ARBA00031340"/>
    </source>
</evidence>
<evidence type="ECO:0000256" key="3">
    <source>
        <dbReference type="ARBA" id="ARBA00020975"/>
    </source>
</evidence>
<dbReference type="AlphaFoldDB" id="A0A6G1GRK6"/>